<dbReference type="RefSeq" id="WP_183441371.1">
    <property type="nucleotide sequence ID" value="NZ_JACHXD010000006.1"/>
</dbReference>
<evidence type="ECO:0000259" key="15">
    <source>
        <dbReference type="Pfam" id="PF00593"/>
    </source>
</evidence>
<dbReference type="Proteomes" id="UP000541535">
    <property type="component" value="Unassembled WGS sequence"/>
</dbReference>
<evidence type="ECO:0000256" key="14">
    <source>
        <dbReference type="SAM" id="SignalP"/>
    </source>
</evidence>
<name>A0A7W5BAH3_9BURK</name>
<dbReference type="GO" id="GO:0044718">
    <property type="term" value="P:siderophore transmembrane transport"/>
    <property type="evidence" value="ECO:0007669"/>
    <property type="project" value="TreeGrafter"/>
</dbReference>
<dbReference type="GO" id="GO:0009279">
    <property type="term" value="C:cell outer membrane"/>
    <property type="evidence" value="ECO:0007669"/>
    <property type="project" value="UniProtKB-SubCell"/>
</dbReference>
<dbReference type="GO" id="GO:0015344">
    <property type="term" value="F:siderophore uptake transmembrane transporter activity"/>
    <property type="evidence" value="ECO:0007669"/>
    <property type="project" value="TreeGrafter"/>
</dbReference>
<evidence type="ECO:0000256" key="1">
    <source>
        <dbReference type="ARBA" id="ARBA00004571"/>
    </source>
</evidence>
<keyword evidence="5 11" id="KW-0812">Transmembrane</keyword>
<keyword evidence="10 11" id="KW-0998">Cell outer membrane</keyword>
<evidence type="ECO:0000256" key="13">
    <source>
        <dbReference type="RuleBase" id="RU003357"/>
    </source>
</evidence>
<feature type="domain" description="TonB-dependent receptor-like beta-barrel" evidence="15">
    <location>
        <begin position="203"/>
        <end position="622"/>
    </location>
</feature>
<feature type="signal peptide" evidence="14">
    <location>
        <begin position="1"/>
        <end position="25"/>
    </location>
</feature>
<dbReference type="InterPro" id="IPR000531">
    <property type="entry name" value="Beta-barrel_TonB"/>
</dbReference>
<keyword evidence="3 11" id="KW-0813">Transport</keyword>
<keyword evidence="7 13" id="KW-0798">TonB box</keyword>
<dbReference type="Pfam" id="PF00593">
    <property type="entry name" value="TonB_dep_Rec_b-barrel"/>
    <property type="match status" value="1"/>
</dbReference>
<evidence type="ECO:0000256" key="9">
    <source>
        <dbReference type="ARBA" id="ARBA00023170"/>
    </source>
</evidence>
<evidence type="ECO:0000256" key="4">
    <source>
        <dbReference type="ARBA" id="ARBA00022452"/>
    </source>
</evidence>
<keyword evidence="8 11" id="KW-0472">Membrane</keyword>
<evidence type="ECO:0000256" key="10">
    <source>
        <dbReference type="ARBA" id="ARBA00023237"/>
    </source>
</evidence>
<accession>A0A7W5BAH3</accession>
<dbReference type="PANTHER" id="PTHR30069">
    <property type="entry name" value="TONB-DEPENDENT OUTER MEMBRANE RECEPTOR"/>
    <property type="match status" value="1"/>
</dbReference>
<proteinExistence type="inferred from homology"/>
<organism evidence="17 18">
    <name type="scientific">Pseudoduganella violacea</name>
    <dbReference type="NCBI Taxonomy" id="1715466"/>
    <lineage>
        <taxon>Bacteria</taxon>
        <taxon>Pseudomonadati</taxon>
        <taxon>Pseudomonadota</taxon>
        <taxon>Betaproteobacteria</taxon>
        <taxon>Burkholderiales</taxon>
        <taxon>Oxalobacteraceae</taxon>
        <taxon>Telluria group</taxon>
        <taxon>Pseudoduganella</taxon>
    </lineage>
</organism>
<keyword evidence="6 14" id="KW-0732">Signal</keyword>
<comment type="similarity">
    <text evidence="2 11 13">Belongs to the TonB-dependent receptor family.</text>
</comment>
<comment type="caution">
    <text evidence="17">The sequence shown here is derived from an EMBL/GenBank/DDBJ whole genome shotgun (WGS) entry which is preliminary data.</text>
</comment>
<dbReference type="PROSITE" id="PS52016">
    <property type="entry name" value="TONB_DEPENDENT_REC_3"/>
    <property type="match status" value="1"/>
</dbReference>
<evidence type="ECO:0000256" key="3">
    <source>
        <dbReference type="ARBA" id="ARBA00022448"/>
    </source>
</evidence>
<dbReference type="InterPro" id="IPR036942">
    <property type="entry name" value="Beta-barrel_TonB_sf"/>
</dbReference>
<dbReference type="CDD" id="cd01347">
    <property type="entry name" value="ligand_gated_channel"/>
    <property type="match status" value="1"/>
</dbReference>
<evidence type="ECO:0000256" key="12">
    <source>
        <dbReference type="PROSITE-ProRule" id="PRU10144"/>
    </source>
</evidence>
<feature type="short sequence motif" description="TonB C-terminal box" evidence="12">
    <location>
        <begin position="637"/>
        <end position="654"/>
    </location>
</feature>
<feature type="domain" description="TonB-dependent receptor plug" evidence="16">
    <location>
        <begin position="50"/>
        <end position="155"/>
    </location>
</feature>
<dbReference type="AlphaFoldDB" id="A0A7W5BAH3"/>
<dbReference type="InterPro" id="IPR039426">
    <property type="entry name" value="TonB-dep_rcpt-like"/>
</dbReference>
<dbReference type="SUPFAM" id="SSF56935">
    <property type="entry name" value="Porins"/>
    <property type="match status" value="1"/>
</dbReference>
<dbReference type="Pfam" id="PF07715">
    <property type="entry name" value="Plug"/>
    <property type="match status" value="1"/>
</dbReference>
<dbReference type="InterPro" id="IPR012910">
    <property type="entry name" value="Plug_dom"/>
</dbReference>
<keyword evidence="4 11" id="KW-1134">Transmembrane beta strand</keyword>
<evidence type="ECO:0000256" key="11">
    <source>
        <dbReference type="PROSITE-ProRule" id="PRU01360"/>
    </source>
</evidence>
<dbReference type="Gene3D" id="2.170.130.10">
    <property type="entry name" value="TonB-dependent receptor, plug domain"/>
    <property type="match status" value="1"/>
</dbReference>
<keyword evidence="18" id="KW-1185">Reference proteome</keyword>
<dbReference type="PROSITE" id="PS01156">
    <property type="entry name" value="TONB_DEPENDENT_REC_2"/>
    <property type="match status" value="1"/>
</dbReference>
<dbReference type="PANTHER" id="PTHR30069:SF27">
    <property type="entry name" value="BLL4766 PROTEIN"/>
    <property type="match status" value="1"/>
</dbReference>
<evidence type="ECO:0000256" key="2">
    <source>
        <dbReference type="ARBA" id="ARBA00009810"/>
    </source>
</evidence>
<evidence type="ECO:0000256" key="6">
    <source>
        <dbReference type="ARBA" id="ARBA00022729"/>
    </source>
</evidence>
<feature type="chain" id="PRO_5031063704" evidence="14">
    <location>
        <begin position="26"/>
        <end position="654"/>
    </location>
</feature>
<gene>
    <name evidence="17" type="ORF">FHS03_002603</name>
</gene>
<dbReference type="EMBL" id="JACHXD010000006">
    <property type="protein sequence ID" value="MBB3119551.1"/>
    <property type="molecule type" value="Genomic_DNA"/>
</dbReference>
<evidence type="ECO:0000313" key="17">
    <source>
        <dbReference type="EMBL" id="MBB3119551.1"/>
    </source>
</evidence>
<evidence type="ECO:0000256" key="8">
    <source>
        <dbReference type="ARBA" id="ARBA00023136"/>
    </source>
</evidence>
<evidence type="ECO:0000313" key="18">
    <source>
        <dbReference type="Proteomes" id="UP000541535"/>
    </source>
</evidence>
<comment type="subcellular location">
    <subcellularLocation>
        <location evidence="1 11">Cell outer membrane</location>
        <topology evidence="1 11">Multi-pass membrane protein</topology>
    </subcellularLocation>
</comment>
<dbReference type="Gene3D" id="2.40.170.20">
    <property type="entry name" value="TonB-dependent receptor, beta-barrel domain"/>
    <property type="match status" value="1"/>
</dbReference>
<keyword evidence="9 17" id="KW-0675">Receptor</keyword>
<evidence type="ECO:0000259" key="16">
    <source>
        <dbReference type="Pfam" id="PF07715"/>
    </source>
</evidence>
<evidence type="ECO:0000256" key="7">
    <source>
        <dbReference type="ARBA" id="ARBA00023077"/>
    </source>
</evidence>
<evidence type="ECO:0000256" key="5">
    <source>
        <dbReference type="ARBA" id="ARBA00022692"/>
    </source>
</evidence>
<sequence>MSYIVSRRALAAAVSLCFAAAPALAQTVTQTLGPVVVTGSRFDSNPGLAPIGATVITAAEIRRAGASDVNQAIRKVGGVYGRQALDGSPNFGLDLRGFGSDSSQNMVVLVDGVRISENELVDAIMSSIPIDSVERIEITRGGSSVLYGDGATGGVIRIVTKRPSGQGTHGSVFAEAGQFGLREARGSVSQSWDGFALDASLGALDTDNYRDNNAYKKRNFTGGAQWTLPGGRIGLRTEILRQDGRLPGSLSQAEFESTPRKTNEPHNFGSVDSDRYVGFYEQKFGAFDLAAELAHRKKDASGSYFYGGKLSTTNYDTKQTQFSPRLRHTSQFGAVQNEVVTGIDLMRWNRVVDGSFSKADATQRSKAFYVRDEMKWAGPHEARLAFGARRELFDIDSVDPVPYSTANYHDKRGLNAWEIQGSYAVLPELTLHAKAGQSYRVANADENGFTPKANVALKAQTSHDLELGASYALNGYKLAARVFKHELNNEIYYDPTATPYGGANSNLPPTRRQGIELDASARLAADWQLSGHYQHVKAEFTEGALAGKELVLVPKNVLSARLAWTPSSGQSADVGVQWVDSQRYGGDFLNTCNARMPSFTTFDARYARQYGPWEVALSGQNLGDKRYTTAAFSCRGGIYPSDGRQLKLSARYDF</sequence>
<dbReference type="InterPro" id="IPR037066">
    <property type="entry name" value="Plug_dom_sf"/>
</dbReference>
<reference evidence="17 18" key="1">
    <citation type="submission" date="2020-08" db="EMBL/GenBank/DDBJ databases">
        <title>Genomic Encyclopedia of Type Strains, Phase III (KMG-III): the genomes of soil and plant-associated and newly described type strains.</title>
        <authorList>
            <person name="Whitman W."/>
        </authorList>
    </citation>
    <scope>NUCLEOTIDE SEQUENCE [LARGE SCALE GENOMIC DNA]</scope>
    <source>
        <strain evidence="17 18">CECT 8897</strain>
    </source>
</reference>
<protein>
    <submittedName>
        <fullName evidence="17">Iron complex outermembrane receptor protein</fullName>
    </submittedName>
</protein>
<dbReference type="InterPro" id="IPR010917">
    <property type="entry name" value="TonB_rcpt_CS"/>
</dbReference>